<comment type="caution">
    <text evidence="1">The sequence shown here is derived from an EMBL/GenBank/DDBJ whole genome shotgun (WGS) entry which is preliminary data.</text>
</comment>
<dbReference type="AlphaFoldDB" id="B9D0L1"/>
<keyword evidence="2" id="KW-1185">Reference proteome</keyword>
<evidence type="ECO:0000313" key="1">
    <source>
        <dbReference type="EMBL" id="EEF14424.1"/>
    </source>
</evidence>
<dbReference type="EMBL" id="ACFU01000006">
    <property type="protein sequence ID" value="EEF14424.1"/>
    <property type="molecule type" value="Genomic_DNA"/>
</dbReference>
<dbReference type="STRING" id="553218.CAMRE0001_1218"/>
<evidence type="ECO:0000313" key="2">
    <source>
        <dbReference type="Proteomes" id="UP000003082"/>
    </source>
</evidence>
<dbReference type="Proteomes" id="UP000003082">
    <property type="component" value="Unassembled WGS sequence"/>
</dbReference>
<organism evidence="1 2">
    <name type="scientific">Campylobacter rectus RM3267</name>
    <dbReference type="NCBI Taxonomy" id="553218"/>
    <lineage>
        <taxon>Bacteria</taxon>
        <taxon>Pseudomonadati</taxon>
        <taxon>Campylobacterota</taxon>
        <taxon>Epsilonproteobacteria</taxon>
        <taxon>Campylobacterales</taxon>
        <taxon>Campylobacteraceae</taxon>
        <taxon>Campylobacter</taxon>
    </lineage>
</organism>
<reference evidence="1 2" key="1">
    <citation type="submission" date="2008-08" db="EMBL/GenBank/DDBJ databases">
        <authorList>
            <person name="Madupu R."/>
            <person name="Durkin A.S."/>
            <person name="Torralba M."/>
            <person name="Methe B."/>
            <person name="Sutton G.G."/>
            <person name="Strausberg R.L."/>
            <person name="Nelson K.E."/>
        </authorList>
    </citation>
    <scope>NUCLEOTIDE SEQUENCE [LARGE SCALE GENOMIC DNA]</scope>
    <source>
        <strain evidence="1 2">RM3267</strain>
    </source>
</reference>
<gene>
    <name evidence="1" type="ORF">CAMRE0001_1218</name>
</gene>
<sequence>MTYLNLNKFLSLIFFSSCLNLLAKVRATKMPTYFSILLLHIVS</sequence>
<accession>B9D0L1</accession>
<name>B9D0L1_CAMRE</name>
<protein>
    <submittedName>
        <fullName evidence="1">Uncharacterized protein</fullName>
    </submittedName>
</protein>
<proteinExistence type="predicted"/>